<dbReference type="EMBL" id="JNOM01000188">
    <property type="protein sequence ID" value="KNG84786.1"/>
    <property type="molecule type" value="Genomic_DNA"/>
</dbReference>
<protein>
    <submittedName>
        <fullName evidence="1">Uncharacterized protein</fullName>
    </submittedName>
</protein>
<dbReference type="STRING" id="1509407.A0A0L1IZ04"/>
<comment type="caution">
    <text evidence="1">The sequence shown here is derived from an EMBL/GenBank/DDBJ whole genome shotgun (WGS) entry which is preliminary data.</text>
</comment>
<keyword evidence="2" id="KW-1185">Reference proteome</keyword>
<evidence type="ECO:0000313" key="2">
    <source>
        <dbReference type="Proteomes" id="UP000037505"/>
    </source>
</evidence>
<dbReference type="OrthoDB" id="4496774at2759"/>
<dbReference type="GeneID" id="26808502"/>
<dbReference type="RefSeq" id="XP_015405709.1">
    <property type="nucleotide sequence ID" value="XM_015551954.1"/>
</dbReference>
<sequence length="167" mass="19788">MPLKDCLAKRFEPLLRRLEDSLEYCGNLQKAQKLRQKQQQWRTYQPQLRERFESYYLTEHVLRCLIQREAYLQIRHNTLFQQLNESRSVADTLVTEMESIQKDLQHFNRGIWNAELEIQKILRNFPDGPLKRALLNVQTWVDVVGEGVVVARDLEALNVQIILGIAR</sequence>
<dbReference type="Proteomes" id="UP000037505">
    <property type="component" value="Unassembled WGS sequence"/>
</dbReference>
<proteinExistence type="predicted"/>
<accession>A0A0L1IZ04</accession>
<evidence type="ECO:0000313" key="1">
    <source>
        <dbReference type="EMBL" id="KNG84786.1"/>
    </source>
</evidence>
<name>A0A0L1IZ04_ASPN3</name>
<reference evidence="1 2" key="1">
    <citation type="submission" date="2014-06" db="EMBL/GenBank/DDBJ databases">
        <title>The Genome of the Aflatoxigenic Filamentous Fungus Aspergillus nomius.</title>
        <authorList>
            <person name="Moore M.G."/>
            <person name="Shannon B.M."/>
            <person name="Brian M.M."/>
        </authorList>
    </citation>
    <scope>NUCLEOTIDE SEQUENCE [LARGE SCALE GENOMIC DNA]</scope>
    <source>
        <strain evidence="1 2">NRRL 13137</strain>
    </source>
</reference>
<dbReference type="AlphaFoldDB" id="A0A0L1IZ04"/>
<gene>
    <name evidence="1" type="ORF">ANOM_006698</name>
</gene>
<organism evidence="1 2">
    <name type="scientific">Aspergillus nomiae NRRL (strain ATCC 15546 / NRRL 13137 / CBS 260.88 / M93)</name>
    <dbReference type="NCBI Taxonomy" id="1509407"/>
    <lineage>
        <taxon>Eukaryota</taxon>
        <taxon>Fungi</taxon>
        <taxon>Dikarya</taxon>
        <taxon>Ascomycota</taxon>
        <taxon>Pezizomycotina</taxon>
        <taxon>Eurotiomycetes</taxon>
        <taxon>Eurotiomycetidae</taxon>
        <taxon>Eurotiales</taxon>
        <taxon>Aspergillaceae</taxon>
        <taxon>Aspergillus</taxon>
        <taxon>Aspergillus subgen. Circumdati</taxon>
    </lineage>
</organism>